<evidence type="ECO:0000256" key="3">
    <source>
        <dbReference type="ARBA" id="ARBA00014910"/>
    </source>
</evidence>
<protein>
    <recommendedName>
        <fullName evidence="3">Centrosomal protein POC5</fullName>
    </recommendedName>
    <alternativeName>
        <fullName evidence="9">Protein of centriole 5</fullName>
    </alternativeName>
</protein>
<evidence type="ECO:0000256" key="12">
    <source>
        <dbReference type="SAM" id="MobiDB-lite"/>
    </source>
</evidence>
<comment type="similarity">
    <text evidence="2">Belongs to the POC5 family.</text>
</comment>
<comment type="subcellular location">
    <subcellularLocation>
        <location evidence="1">Cytoplasm</location>
        <location evidence="1">Cytoskeleton</location>
        <location evidence="1">Microtubule organizing center</location>
        <location evidence="1">Centrosome</location>
        <location evidence="1">Centriole</location>
    </subcellularLocation>
</comment>
<keyword evidence="13" id="KW-0496">Mitochondrion</keyword>
<name>A0A3P3YBD2_PLABS</name>
<keyword evidence="6 11" id="KW-0175">Coiled coil</keyword>
<feature type="coiled-coil region" evidence="11">
    <location>
        <begin position="221"/>
        <end position="255"/>
    </location>
</feature>
<dbReference type="Proteomes" id="UP000290189">
    <property type="component" value="Unassembled WGS sequence"/>
</dbReference>
<dbReference type="InterPro" id="IPR033351">
    <property type="entry name" value="POC5"/>
</dbReference>
<evidence type="ECO:0000256" key="9">
    <source>
        <dbReference type="ARBA" id="ARBA00031694"/>
    </source>
</evidence>
<evidence type="ECO:0000256" key="2">
    <source>
        <dbReference type="ARBA" id="ARBA00010411"/>
    </source>
</evidence>
<dbReference type="GO" id="GO:0005814">
    <property type="term" value="C:centriole"/>
    <property type="evidence" value="ECO:0007669"/>
    <property type="project" value="UniProtKB-SubCell"/>
</dbReference>
<dbReference type="PANTHER" id="PTHR28618">
    <property type="entry name" value="CENTROSOMAL PROTEIN POC5"/>
    <property type="match status" value="1"/>
</dbReference>
<evidence type="ECO:0000256" key="8">
    <source>
        <dbReference type="ARBA" id="ARBA00023306"/>
    </source>
</evidence>
<dbReference type="PANTHER" id="PTHR28618:SF1">
    <property type="entry name" value="CENTROSOMAL PROTEIN POC5"/>
    <property type="match status" value="1"/>
</dbReference>
<keyword evidence="8" id="KW-0131">Cell cycle</keyword>
<evidence type="ECO:0000313" key="14">
    <source>
        <dbReference type="Proteomes" id="UP000290189"/>
    </source>
</evidence>
<feature type="region of interest" description="Disordered" evidence="12">
    <location>
        <begin position="281"/>
        <end position="302"/>
    </location>
</feature>
<evidence type="ECO:0000256" key="4">
    <source>
        <dbReference type="ARBA" id="ARBA00022490"/>
    </source>
</evidence>
<reference evidence="13 14" key="1">
    <citation type="submission" date="2018-03" db="EMBL/GenBank/DDBJ databases">
        <authorList>
            <person name="Fogelqvist J."/>
        </authorList>
    </citation>
    <scope>NUCLEOTIDE SEQUENCE [LARGE SCALE GENOMIC DNA]</scope>
</reference>
<dbReference type="EMBL" id="OVEO01000007">
    <property type="protein sequence ID" value="SPQ97320.1"/>
    <property type="molecule type" value="Genomic_DNA"/>
</dbReference>
<keyword evidence="7" id="KW-0206">Cytoskeleton</keyword>
<evidence type="ECO:0000256" key="5">
    <source>
        <dbReference type="ARBA" id="ARBA00022737"/>
    </source>
</evidence>
<evidence type="ECO:0000256" key="6">
    <source>
        <dbReference type="ARBA" id="ARBA00023054"/>
    </source>
</evidence>
<organism evidence="13 14">
    <name type="scientific">Plasmodiophora brassicae</name>
    <name type="common">Clubroot disease agent</name>
    <dbReference type="NCBI Taxonomy" id="37360"/>
    <lineage>
        <taxon>Eukaryota</taxon>
        <taxon>Sar</taxon>
        <taxon>Rhizaria</taxon>
        <taxon>Endomyxa</taxon>
        <taxon>Phytomyxea</taxon>
        <taxon>Plasmodiophorida</taxon>
        <taxon>Plasmodiophoridae</taxon>
        <taxon>Plasmodiophora</taxon>
    </lineage>
</organism>
<feature type="region of interest" description="Disordered" evidence="12">
    <location>
        <begin position="18"/>
        <end position="43"/>
    </location>
</feature>
<sequence length="302" mass="33582">MADGDAYERLLATVSIVDKPDDAGEDVDEGADERAVNPGEDVDPAGTSVVIGELVDDDGFKVIDDAVLRLRTAMQDHCISYREDIRRRYEASLERAQAEHSVAMTRAQDQLEQVKERLAVLADQHEKVVASEAQHARLLGRVVGNYAGACAMRRAFSTWKRVASRHAELERSVGKWVVPANKLKRKLRAFSAWNAALRAVSKQQREDLFKSQLEAMSRTLVSTYEATLQTMRAKLDEAERQIALHVQNKARVEREMKQAFLRSVSALNLEAMSMLNTRMGDPADAQIEPRSSVPTPATKGAP</sequence>
<comment type="function">
    <text evidence="10">Essential for the assembly of the distal half of centrioles, required for centriole elongation. Acts as a negative regulator of centriole elongation.</text>
</comment>
<accession>A0A3P3YBD2</accession>
<evidence type="ECO:0000313" key="13">
    <source>
        <dbReference type="EMBL" id="SPQ97320.1"/>
    </source>
</evidence>
<gene>
    <name evidence="13" type="ORF">PLBR_LOCUS4535</name>
</gene>
<keyword evidence="4" id="KW-0963">Cytoplasm</keyword>
<evidence type="ECO:0000256" key="10">
    <source>
        <dbReference type="ARBA" id="ARBA00049959"/>
    </source>
</evidence>
<keyword evidence="5" id="KW-0677">Repeat</keyword>
<geneLocation type="mitochondrion" evidence="13"/>
<evidence type="ECO:0000256" key="1">
    <source>
        <dbReference type="ARBA" id="ARBA00004114"/>
    </source>
</evidence>
<evidence type="ECO:0000256" key="11">
    <source>
        <dbReference type="SAM" id="Coils"/>
    </source>
</evidence>
<dbReference type="AlphaFoldDB" id="A0A3P3YBD2"/>
<proteinExistence type="inferred from homology"/>
<evidence type="ECO:0000256" key="7">
    <source>
        <dbReference type="ARBA" id="ARBA00023212"/>
    </source>
</evidence>